<accession>A0A0F6HGM2</accession>
<sequence length="42" mass="5067">MKLFLKKFRKMTHGMIIISPLMIEKDFKIIFFFKFMNEGIPG</sequence>
<dbReference type="EMBL" id="AHNQ02000002">
    <property type="protein sequence ID" value="EKO27533.1"/>
    <property type="molecule type" value="Genomic_DNA"/>
</dbReference>
<name>A0A0F6HGM2_LEPIR</name>
<evidence type="ECO:0000313" key="2">
    <source>
        <dbReference type="Proteomes" id="UP000006324"/>
    </source>
</evidence>
<reference evidence="1 2" key="1">
    <citation type="submission" date="2012-09" db="EMBL/GenBank/DDBJ databases">
        <authorList>
            <person name="Harkins D.M."/>
            <person name="Durkin A.S."/>
            <person name="Brinkac L.M."/>
            <person name="Selengut J.D."/>
            <person name="Sanka R."/>
            <person name="DePew J."/>
            <person name="Purushe J."/>
            <person name="Chanthongthip A."/>
            <person name="Lattana O."/>
            <person name="Phetsouvanh R."/>
            <person name="Newton P.N."/>
            <person name="Vinetz J.M."/>
            <person name="Sutton G.G."/>
            <person name="Nelson W.C."/>
            <person name="Fouts D.E."/>
        </authorList>
    </citation>
    <scope>NUCLEOTIDE SEQUENCE [LARGE SCALE GENOMIC DNA]</scope>
    <source>
        <strain evidence="1 2">UI 12621</strain>
    </source>
</reference>
<proteinExistence type="predicted"/>
<protein>
    <submittedName>
        <fullName evidence="1">Uncharacterized protein</fullName>
    </submittedName>
</protein>
<evidence type="ECO:0000313" key="1">
    <source>
        <dbReference type="EMBL" id="EKO27533.1"/>
    </source>
</evidence>
<dbReference type="Proteomes" id="UP000006324">
    <property type="component" value="Unassembled WGS sequence"/>
</dbReference>
<comment type="caution">
    <text evidence="1">The sequence shown here is derived from an EMBL/GenBank/DDBJ whole genome shotgun (WGS) entry which is preliminary data.</text>
</comment>
<gene>
    <name evidence="1" type="ORF">LEP1GSC104_3871</name>
</gene>
<organism evidence="1 2">
    <name type="scientific">Leptospira interrogans str. UI 12621</name>
    <dbReference type="NCBI Taxonomy" id="1049937"/>
    <lineage>
        <taxon>Bacteria</taxon>
        <taxon>Pseudomonadati</taxon>
        <taxon>Spirochaetota</taxon>
        <taxon>Spirochaetia</taxon>
        <taxon>Leptospirales</taxon>
        <taxon>Leptospiraceae</taxon>
        <taxon>Leptospira</taxon>
    </lineage>
</organism>
<dbReference type="AlphaFoldDB" id="A0A0F6HGM2"/>